<dbReference type="Proteomes" id="UP001472866">
    <property type="component" value="Chromosome 13"/>
</dbReference>
<gene>
    <name evidence="2" type="ORF">HKI87_13g73540</name>
</gene>
<evidence type="ECO:0000313" key="2">
    <source>
        <dbReference type="EMBL" id="WZN65792.1"/>
    </source>
</evidence>
<feature type="compositionally biased region" description="Low complexity" evidence="1">
    <location>
        <begin position="74"/>
        <end position="89"/>
    </location>
</feature>
<feature type="region of interest" description="Disordered" evidence="1">
    <location>
        <begin position="1"/>
        <end position="105"/>
    </location>
</feature>
<dbReference type="Pfam" id="PF01947">
    <property type="entry name" value="Rv2949c-like"/>
    <property type="match status" value="1"/>
</dbReference>
<reference evidence="2 3" key="1">
    <citation type="submission" date="2024-03" db="EMBL/GenBank/DDBJ databases">
        <title>Complete genome sequence of the green alga Chloropicon roscoffensis RCC1871.</title>
        <authorList>
            <person name="Lemieux C."/>
            <person name="Pombert J.-F."/>
            <person name="Otis C."/>
            <person name="Turmel M."/>
        </authorList>
    </citation>
    <scope>NUCLEOTIDE SEQUENCE [LARGE SCALE GENOMIC DNA]</scope>
    <source>
        <strain evidence="2 3">RCC1871</strain>
    </source>
</reference>
<protein>
    <submittedName>
        <fullName evidence="2">DUF98 domain-containing protein</fullName>
    </submittedName>
</protein>
<dbReference type="SUPFAM" id="SSF64288">
    <property type="entry name" value="Chorismate lyase-like"/>
    <property type="match status" value="1"/>
</dbReference>
<dbReference type="EMBL" id="CP151513">
    <property type="protein sequence ID" value="WZN65792.1"/>
    <property type="molecule type" value="Genomic_DNA"/>
</dbReference>
<dbReference type="AlphaFoldDB" id="A0AAX4PIR8"/>
<dbReference type="InterPro" id="IPR002800">
    <property type="entry name" value="Rv2949c-like"/>
</dbReference>
<keyword evidence="3" id="KW-1185">Reference proteome</keyword>
<dbReference type="InterPro" id="IPR028978">
    <property type="entry name" value="Chorismate_lyase_/UTRA_dom_sf"/>
</dbReference>
<dbReference type="Gene3D" id="3.40.1410.10">
    <property type="entry name" value="Chorismate lyase-like"/>
    <property type="match status" value="1"/>
</dbReference>
<evidence type="ECO:0000256" key="1">
    <source>
        <dbReference type="SAM" id="MobiDB-lite"/>
    </source>
</evidence>
<feature type="compositionally biased region" description="Low complexity" evidence="1">
    <location>
        <begin position="17"/>
        <end position="26"/>
    </location>
</feature>
<organism evidence="2 3">
    <name type="scientific">Chloropicon roscoffensis</name>
    <dbReference type="NCBI Taxonomy" id="1461544"/>
    <lineage>
        <taxon>Eukaryota</taxon>
        <taxon>Viridiplantae</taxon>
        <taxon>Chlorophyta</taxon>
        <taxon>Chloropicophyceae</taxon>
        <taxon>Chloropicales</taxon>
        <taxon>Chloropicaceae</taxon>
        <taxon>Chloropicon</taxon>
    </lineage>
</organism>
<accession>A0AAX4PIR8</accession>
<feature type="compositionally biased region" description="Low complexity" evidence="1">
    <location>
        <begin position="36"/>
        <end position="52"/>
    </location>
</feature>
<name>A0AAX4PIR8_9CHLO</name>
<proteinExistence type="predicted"/>
<sequence>MHCRPGGSPLVSRRPNRGVPTTTTPPRRSRPCLAQATASPRRGGASGGAAFPPTSPKPDDLMRGTLSKLDRVWSSTTTSTTSSSSPSSTEKTRQHPPLPWGAVSESLSPSLSPAWKMTLLSDGSVTRHVELLTGRAVRVECLEMREVESWDSMSSLDSVALPRDALEIAGPVLQRQVLLYSEAEPDHPLVYAVSWWNKTKAEAFLTDVKSPIWVNLSENKTELYREVKALYRGKSEELQGVFGCGGQVWGRHYCFWHAGEPLTVIYEAFSNKLDDYISDTSICEPPAEDA</sequence>
<evidence type="ECO:0000313" key="3">
    <source>
        <dbReference type="Proteomes" id="UP001472866"/>
    </source>
</evidence>